<dbReference type="EC" id="1.1.1.169" evidence="4"/>
<gene>
    <name evidence="7" type="ORF">QUW28_04855</name>
</gene>
<dbReference type="Pfam" id="PF08546">
    <property type="entry name" value="ApbA_C"/>
    <property type="match status" value="1"/>
</dbReference>
<reference evidence="8" key="1">
    <citation type="submission" date="2023-06" db="EMBL/GenBank/DDBJ databases">
        <title>Identification and characterization of horizontal gene transfer across gut microbiota members of farm animals based on homology search.</title>
        <authorList>
            <person name="Zeman M."/>
            <person name="Kubasova T."/>
            <person name="Jahodarova E."/>
            <person name="Nykrynova M."/>
            <person name="Rychlik I."/>
        </authorList>
    </citation>
    <scope>NUCLEOTIDE SEQUENCE [LARGE SCALE GENOMIC DNA]</scope>
    <source>
        <strain evidence="8">154_Feed</strain>
    </source>
</reference>
<evidence type="ECO:0000313" key="7">
    <source>
        <dbReference type="EMBL" id="MDM8274830.1"/>
    </source>
</evidence>
<accession>A0ABT7V8L1</accession>
<keyword evidence="8" id="KW-1185">Reference proteome</keyword>
<comment type="caution">
    <text evidence="7">The sequence shown here is derived from an EMBL/GenBank/DDBJ whole genome shotgun (WGS) entry which is preliminary data.</text>
</comment>
<dbReference type="Pfam" id="PF02558">
    <property type="entry name" value="ApbA"/>
    <property type="match status" value="1"/>
</dbReference>
<dbReference type="InterPro" id="IPR036291">
    <property type="entry name" value="NAD(P)-bd_dom_sf"/>
</dbReference>
<evidence type="ECO:0000256" key="4">
    <source>
        <dbReference type="RuleBase" id="RU362068"/>
    </source>
</evidence>
<dbReference type="Proteomes" id="UP001529421">
    <property type="component" value="Unassembled WGS sequence"/>
</dbReference>
<evidence type="ECO:0000256" key="3">
    <source>
        <dbReference type="ARBA" id="ARBA00023002"/>
    </source>
</evidence>
<keyword evidence="2 4" id="KW-0521">NADP</keyword>
<comment type="function">
    <text evidence="4">Catalyzes the NADPH-dependent reduction of ketopantoate into pantoic acid.</text>
</comment>
<evidence type="ECO:0000256" key="1">
    <source>
        <dbReference type="ARBA" id="ARBA00007870"/>
    </source>
</evidence>
<dbReference type="Gene3D" id="1.10.1040.10">
    <property type="entry name" value="N-(1-d-carboxylethyl)-l-norvaline Dehydrogenase, domain 2"/>
    <property type="match status" value="1"/>
</dbReference>
<dbReference type="SUPFAM" id="SSF48179">
    <property type="entry name" value="6-phosphogluconate dehydrogenase C-terminal domain-like"/>
    <property type="match status" value="1"/>
</dbReference>
<keyword evidence="3 4" id="KW-0560">Oxidoreductase</keyword>
<proteinExistence type="inferred from homology"/>
<comment type="similarity">
    <text evidence="1 4">Belongs to the ketopantoate reductase family.</text>
</comment>
<evidence type="ECO:0000313" key="8">
    <source>
        <dbReference type="Proteomes" id="UP001529421"/>
    </source>
</evidence>
<comment type="catalytic activity">
    <reaction evidence="4">
        <text>(R)-pantoate + NADP(+) = 2-dehydropantoate + NADPH + H(+)</text>
        <dbReference type="Rhea" id="RHEA:16233"/>
        <dbReference type="ChEBI" id="CHEBI:11561"/>
        <dbReference type="ChEBI" id="CHEBI:15378"/>
        <dbReference type="ChEBI" id="CHEBI:15980"/>
        <dbReference type="ChEBI" id="CHEBI:57783"/>
        <dbReference type="ChEBI" id="CHEBI:58349"/>
        <dbReference type="EC" id="1.1.1.169"/>
    </reaction>
</comment>
<dbReference type="SUPFAM" id="SSF51735">
    <property type="entry name" value="NAD(P)-binding Rossmann-fold domains"/>
    <property type="match status" value="1"/>
</dbReference>
<feature type="domain" description="Ketopantoate reductase C-terminal" evidence="6">
    <location>
        <begin position="176"/>
        <end position="300"/>
    </location>
</feature>
<evidence type="ECO:0000256" key="2">
    <source>
        <dbReference type="ARBA" id="ARBA00022857"/>
    </source>
</evidence>
<dbReference type="InterPro" id="IPR013332">
    <property type="entry name" value="KPR_N"/>
</dbReference>
<dbReference type="InterPro" id="IPR003710">
    <property type="entry name" value="ApbA"/>
</dbReference>
<dbReference type="NCBIfam" id="TIGR00745">
    <property type="entry name" value="apbA_panE"/>
    <property type="match status" value="1"/>
</dbReference>
<dbReference type="InterPro" id="IPR008927">
    <property type="entry name" value="6-PGluconate_DH-like_C_sf"/>
</dbReference>
<dbReference type="EMBL" id="JAUDDZ010000005">
    <property type="protein sequence ID" value="MDM8274830.1"/>
    <property type="molecule type" value="Genomic_DNA"/>
</dbReference>
<feature type="domain" description="Ketopantoate reductase N-terminal" evidence="5">
    <location>
        <begin position="7"/>
        <end position="147"/>
    </location>
</feature>
<sequence>MHIEHAAILGRGAVGLLYGTVIADTLGTDAVTYVMDDARYQRHLGERISINGKPLELETVPASKATPADLVIVATKAPGLEQALDTMETLVGPRTCIISLINGIRSEQRIAERFGWDHTVLAIAQGMDAVFLDGALTFSHTGEIRFGAAEETLPDVVPALDDFFTRAGVPHVVEQDIWHRLWTKLMLNAGINQTCMAYGCGYGAASRPGEENRCFVAAMREVLAVGRAEGIDLTERDLSEMASLIASLDPEGMPSMAQDRVARRRTEVEEFSGTICALAKKHGILVPQNTWLYQHIREIEESW</sequence>
<evidence type="ECO:0000259" key="5">
    <source>
        <dbReference type="Pfam" id="PF02558"/>
    </source>
</evidence>
<protein>
    <recommendedName>
        <fullName evidence="4">2-dehydropantoate 2-reductase</fullName>
        <ecNumber evidence="4">1.1.1.169</ecNumber>
    </recommendedName>
    <alternativeName>
        <fullName evidence="4">Ketopantoate reductase</fullName>
    </alternativeName>
</protein>
<dbReference type="InterPro" id="IPR013328">
    <property type="entry name" value="6PGD_dom2"/>
</dbReference>
<evidence type="ECO:0000259" key="6">
    <source>
        <dbReference type="Pfam" id="PF08546"/>
    </source>
</evidence>
<dbReference type="InterPro" id="IPR051402">
    <property type="entry name" value="KPR-Related"/>
</dbReference>
<comment type="pathway">
    <text evidence="4">Cofactor biosynthesis; (R)-pantothenate biosynthesis; (R)-pantoate from 3-methyl-2-oxobutanoate: step 2/2.</text>
</comment>
<keyword evidence="4" id="KW-0566">Pantothenate biosynthesis</keyword>
<name>A0ABT7V8L1_9ACTN</name>
<dbReference type="Gene3D" id="3.40.50.720">
    <property type="entry name" value="NAD(P)-binding Rossmann-like Domain"/>
    <property type="match status" value="1"/>
</dbReference>
<organism evidence="7 8">
    <name type="scientific">Enorma phocaeensis</name>
    <dbReference type="NCBI Taxonomy" id="1871019"/>
    <lineage>
        <taxon>Bacteria</taxon>
        <taxon>Bacillati</taxon>
        <taxon>Actinomycetota</taxon>
        <taxon>Coriobacteriia</taxon>
        <taxon>Coriobacteriales</taxon>
        <taxon>Coriobacteriaceae</taxon>
        <taxon>Enorma</taxon>
    </lineage>
</organism>
<dbReference type="InterPro" id="IPR013752">
    <property type="entry name" value="KPA_reductase"/>
</dbReference>
<dbReference type="PANTHER" id="PTHR21708:SF26">
    <property type="entry name" value="2-DEHYDROPANTOATE 2-REDUCTASE"/>
    <property type="match status" value="1"/>
</dbReference>
<dbReference type="PANTHER" id="PTHR21708">
    <property type="entry name" value="PROBABLE 2-DEHYDROPANTOATE 2-REDUCTASE"/>
    <property type="match status" value="1"/>
</dbReference>
<dbReference type="RefSeq" id="WP_289544957.1">
    <property type="nucleotide sequence ID" value="NZ_JAUDDZ010000005.1"/>
</dbReference>